<dbReference type="EnsemblPlants" id="KRH13626">
    <property type="protein sequence ID" value="KRH13626"/>
    <property type="gene ID" value="GLYMA_15G252400"/>
</dbReference>
<proteinExistence type="predicted"/>
<reference evidence="1" key="3">
    <citation type="submission" date="2018-07" db="EMBL/GenBank/DDBJ databases">
        <title>WGS assembly of Glycine max.</title>
        <authorList>
            <person name="Schmutz J."/>
            <person name="Cannon S."/>
            <person name="Schlueter J."/>
            <person name="Ma J."/>
            <person name="Mitros T."/>
            <person name="Nelson W."/>
            <person name="Hyten D."/>
            <person name="Song Q."/>
            <person name="Thelen J."/>
            <person name="Cheng J."/>
            <person name="Xu D."/>
            <person name="Hellsten U."/>
            <person name="May G."/>
            <person name="Yu Y."/>
            <person name="Sakurai T."/>
            <person name="Umezawa T."/>
            <person name="Bhattacharyya M."/>
            <person name="Sandhu D."/>
            <person name="Valliyodan B."/>
            <person name="Lindquist E."/>
            <person name="Peto M."/>
            <person name="Grant D."/>
            <person name="Shu S."/>
            <person name="Goodstein D."/>
            <person name="Barry K."/>
            <person name="Futrell-Griggs M."/>
            <person name="Abernathy B."/>
            <person name="Du J."/>
            <person name="Tian Z."/>
            <person name="Zhu L."/>
            <person name="Gill N."/>
            <person name="Joshi T."/>
            <person name="Libault M."/>
            <person name="Sethuraman A."/>
            <person name="Zhang X."/>
            <person name="Shinozaki K."/>
            <person name="Nguyen H."/>
            <person name="Wing R."/>
            <person name="Cregan P."/>
            <person name="Specht J."/>
            <person name="Grimwood J."/>
            <person name="Rokhsar D."/>
            <person name="Stacey G."/>
            <person name="Shoemaker R."/>
            <person name="Jackson S."/>
        </authorList>
    </citation>
    <scope>NUCLEOTIDE SEQUENCE</scope>
    <source>
        <tissue evidence="1">Callus</tissue>
    </source>
</reference>
<organism evidence="1">
    <name type="scientific">Glycine max</name>
    <name type="common">Soybean</name>
    <name type="synonym">Glycine hispida</name>
    <dbReference type="NCBI Taxonomy" id="3847"/>
    <lineage>
        <taxon>Eukaryota</taxon>
        <taxon>Viridiplantae</taxon>
        <taxon>Streptophyta</taxon>
        <taxon>Embryophyta</taxon>
        <taxon>Tracheophyta</taxon>
        <taxon>Spermatophyta</taxon>
        <taxon>Magnoliopsida</taxon>
        <taxon>eudicotyledons</taxon>
        <taxon>Gunneridae</taxon>
        <taxon>Pentapetalae</taxon>
        <taxon>rosids</taxon>
        <taxon>fabids</taxon>
        <taxon>Fabales</taxon>
        <taxon>Fabaceae</taxon>
        <taxon>Papilionoideae</taxon>
        <taxon>50 kb inversion clade</taxon>
        <taxon>NPAAA clade</taxon>
        <taxon>indigoferoid/millettioid clade</taxon>
        <taxon>Phaseoleae</taxon>
        <taxon>Glycine</taxon>
        <taxon>Glycine subgen. Soja</taxon>
    </lineage>
</organism>
<accession>A0A0R0G612</accession>
<keyword evidence="3" id="KW-1185">Reference proteome</keyword>
<reference evidence="2" key="2">
    <citation type="submission" date="2018-02" db="UniProtKB">
        <authorList>
            <consortium name="EnsemblPlants"/>
        </authorList>
    </citation>
    <scope>IDENTIFICATION</scope>
    <source>
        <strain evidence="2">Williams 82</strain>
    </source>
</reference>
<name>A0A0R0G612_SOYBN</name>
<gene>
    <name evidence="1" type="ORF">GLYMA_15G252400</name>
</gene>
<evidence type="ECO:0000313" key="3">
    <source>
        <dbReference type="Proteomes" id="UP000008827"/>
    </source>
</evidence>
<dbReference type="AlphaFoldDB" id="A0A0R0G612"/>
<protein>
    <submittedName>
        <fullName evidence="1 2">Uncharacterized protein</fullName>
    </submittedName>
</protein>
<dbReference type="InParanoid" id="A0A0R0G612"/>
<dbReference type="Gramene" id="KRH13626">
    <property type="protein sequence ID" value="KRH13626"/>
    <property type="gene ID" value="GLYMA_15G252400"/>
</dbReference>
<evidence type="ECO:0000313" key="1">
    <source>
        <dbReference type="EMBL" id="KRH13626.1"/>
    </source>
</evidence>
<dbReference type="Proteomes" id="UP000008827">
    <property type="component" value="Chromosome 15"/>
</dbReference>
<dbReference type="EMBL" id="CM000848">
    <property type="protein sequence ID" value="KRH13626.1"/>
    <property type="molecule type" value="Genomic_DNA"/>
</dbReference>
<sequence length="86" mass="9943">MKIFIGLIHKLTFSVSNQVPSSFPQLHHTPPSHQEEFWTVSLCMHLLAQATILGHSPSISKLPYMSRKYKTKRVTSVRRFDTQCLF</sequence>
<evidence type="ECO:0000313" key="2">
    <source>
        <dbReference type="EnsemblPlants" id="KRH13626"/>
    </source>
</evidence>
<reference evidence="1 2" key="1">
    <citation type="journal article" date="2010" name="Nature">
        <title>Genome sequence of the palaeopolyploid soybean.</title>
        <authorList>
            <person name="Schmutz J."/>
            <person name="Cannon S.B."/>
            <person name="Schlueter J."/>
            <person name="Ma J."/>
            <person name="Mitros T."/>
            <person name="Nelson W."/>
            <person name="Hyten D.L."/>
            <person name="Song Q."/>
            <person name="Thelen J.J."/>
            <person name="Cheng J."/>
            <person name="Xu D."/>
            <person name="Hellsten U."/>
            <person name="May G.D."/>
            <person name="Yu Y."/>
            <person name="Sakurai T."/>
            <person name="Umezawa T."/>
            <person name="Bhattacharyya M.K."/>
            <person name="Sandhu D."/>
            <person name="Valliyodan B."/>
            <person name="Lindquist E."/>
            <person name="Peto M."/>
            <person name="Grant D."/>
            <person name="Shu S."/>
            <person name="Goodstein D."/>
            <person name="Barry K."/>
            <person name="Futrell-Griggs M."/>
            <person name="Abernathy B."/>
            <person name="Du J."/>
            <person name="Tian Z."/>
            <person name="Zhu L."/>
            <person name="Gill N."/>
            <person name="Joshi T."/>
            <person name="Libault M."/>
            <person name="Sethuraman A."/>
            <person name="Zhang X.-C."/>
            <person name="Shinozaki K."/>
            <person name="Nguyen H.T."/>
            <person name="Wing R.A."/>
            <person name="Cregan P."/>
            <person name="Specht J."/>
            <person name="Grimwood J."/>
            <person name="Rokhsar D."/>
            <person name="Stacey G."/>
            <person name="Shoemaker R.C."/>
            <person name="Jackson S.A."/>
        </authorList>
    </citation>
    <scope>NUCLEOTIDE SEQUENCE</scope>
    <source>
        <strain evidence="2">cv. Williams 82</strain>
        <tissue evidence="1">Callus</tissue>
    </source>
</reference>